<name>G9YSX4_FLAPL</name>
<dbReference type="AlphaFoldDB" id="G9YSX4"/>
<gene>
    <name evidence="1" type="ORF">HMPREF0372_02633</name>
</gene>
<accession>G9YSX4</accession>
<sequence length="155" mass="16420">MGQSKLLYQITGAEYEALMAASYDALRHQEVLPAALEDISQVDVTLEGETCTLTAADGADGPAFAYQGETLENTDFQSALQALTAVSFTDEAPTGKEEITLTLHLEGEGSPSVQIALYRFDGENCLATLDGKPLCLVDRSAAVALIEAVHAIVLN</sequence>
<evidence type="ECO:0008006" key="3">
    <source>
        <dbReference type="Google" id="ProtNLM"/>
    </source>
</evidence>
<organism evidence="1 2">
    <name type="scientific">Flavonifractor plautii ATCC 29863</name>
    <dbReference type="NCBI Taxonomy" id="411475"/>
    <lineage>
        <taxon>Bacteria</taxon>
        <taxon>Bacillati</taxon>
        <taxon>Bacillota</taxon>
        <taxon>Clostridia</taxon>
        <taxon>Eubacteriales</taxon>
        <taxon>Oscillospiraceae</taxon>
        <taxon>Flavonifractor</taxon>
    </lineage>
</organism>
<reference evidence="1 2" key="1">
    <citation type="submission" date="2011-08" db="EMBL/GenBank/DDBJ databases">
        <authorList>
            <person name="Weinstock G."/>
            <person name="Sodergren E."/>
            <person name="Clifton S."/>
            <person name="Fulton L."/>
            <person name="Fulton B."/>
            <person name="Courtney L."/>
            <person name="Fronick C."/>
            <person name="Harrison M."/>
            <person name="Strong C."/>
            <person name="Farmer C."/>
            <person name="Delahaunty K."/>
            <person name="Markovic C."/>
            <person name="Hall O."/>
            <person name="Minx P."/>
            <person name="Tomlinson C."/>
            <person name="Mitreva M."/>
            <person name="Hou S."/>
            <person name="Chen J."/>
            <person name="Wollam A."/>
            <person name="Pepin K.H."/>
            <person name="Johnson M."/>
            <person name="Bhonagiri V."/>
            <person name="Zhang X."/>
            <person name="Suruliraj S."/>
            <person name="Warren W."/>
            <person name="Chinwalla A."/>
            <person name="Mardis E.R."/>
            <person name="Wilson R.K."/>
        </authorList>
    </citation>
    <scope>NUCLEOTIDE SEQUENCE [LARGE SCALE GENOMIC DNA]</scope>
    <source>
        <strain evidence="1 2">ATCC 29863</strain>
    </source>
</reference>
<evidence type="ECO:0000313" key="2">
    <source>
        <dbReference type="Proteomes" id="UP000004459"/>
    </source>
</evidence>
<comment type="caution">
    <text evidence="1">The sequence shown here is derived from an EMBL/GenBank/DDBJ whole genome shotgun (WGS) entry which is preliminary data.</text>
</comment>
<dbReference type="Proteomes" id="UP000004459">
    <property type="component" value="Unassembled WGS sequence"/>
</dbReference>
<dbReference type="HOGENOM" id="CLU_1692898_0_0_9"/>
<evidence type="ECO:0000313" key="1">
    <source>
        <dbReference type="EMBL" id="EHM44677.1"/>
    </source>
</evidence>
<proteinExistence type="predicted"/>
<dbReference type="EMBL" id="AGCK01000221">
    <property type="protein sequence ID" value="EHM44677.1"/>
    <property type="molecule type" value="Genomic_DNA"/>
</dbReference>
<protein>
    <recommendedName>
        <fullName evidence="3">DUF4340 domain-containing protein</fullName>
    </recommendedName>
</protein>
<dbReference type="PATRIC" id="fig|411475.3.peg.2278"/>